<accession>A0A5C3M551</accession>
<keyword evidence="1" id="KW-1133">Transmembrane helix</keyword>
<dbReference type="EMBL" id="ML213615">
    <property type="protein sequence ID" value="TFK36261.1"/>
    <property type="molecule type" value="Genomic_DNA"/>
</dbReference>
<organism evidence="2 3">
    <name type="scientific">Crucibulum laeve</name>
    <dbReference type="NCBI Taxonomy" id="68775"/>
    <lineage>
        <taxon>Eukaryota</taxon>
        <taxon>Fungi</taxon>
        <taxon>Dikarya</taxon>
        <taxon>Basidiomycota</taxon>
        <taxon>Agaricomycotina</taxon>
        <taxon>Agaricomycetes</taxon>
        <taxon>Agaricomycetidae</taxon>
        <taxon>Agaricales</taxon>
        <taxon>Agaricineae</taxon>
        <taxon>Nidulariaceae</taxon>
        <taxon>Crucibulum</taxon>
    </lineage>
</organism>
<evidence type="ECO:0000256" key="1">
    <source>
        <dbReference type="SAM" id="Phobius"/>
    </source>
</evidence>
<gene>
    <name evidence="2" type="ORF">BDQ12DRAFT_687106</name>
</gene>
<keyword evidence="1" id="KW-0472">Membrane</keyword>
<sequence length="76" mass="8698">MVTSYLSITERDRYPSIFLTFQNQFSIPIFMKARVRRHDLNGAEYYTIISSCGLVLFSIMLLLGSGRTCHRVSSTS</sequence>
<feature type="transmembrane region" description="Helical" evidence="1">
    <location>
        <begin position="45"/>
        <end position="64"/>
    </location>
</feature>
<name>A0A5C3M551_9AGAR</name>
<reference evidence="2 3" key="1">
    <citation type="journal article" date="2019" name="Nat. Ecol. Evol.">
        <title>Megaphylogeny resolves global patterns of mushroom evolution.</title>
        <authorList>
            <person name="Varga T."/>
            <person name="Krizsan K."/>
            <person name="Foldi C."/>
            <person name="Dima B."/>
            <person name="Sanchez-Garcia M."/>
            <person name="Sanchez-Ramirez S."/>
            <person name="Szollosi G.J."/>
            <person name="Szarkandi J.G."/>
            <person name="Papp V."/>
            <person name="Albert L."/>
            <person name="Andreopoulos W."/>
            <person name="Angelini C."/>
            <person name="Antonin V."/>
            <person name="Barry K.W."/>
            <person name="Bougher N.L."/>
            <person name="Buchanan P."/>
            <person name="Buyck B."/>
            <person name="Bense V."/>
            <person name="Catcheside P."/>
            <person name="Chovatia M."/>
            <person name="Cooper J."/>
            <person name="Damon W."/>
            <person name="Desjardin D."/>
            <person name="Finy P."/>
            <person name="Geml J."/>
            <person name="Haridas S."/>
            <person name="Hughes K."/>
            <person name="Justo A."/>
            <person name="Karasinski D."/>
            <person name="Kautmanova I."/>
            <person name="Kiss B."/>
            <person name="Kocsube S."/>
            <person name="Kotiranta H."/>
            <person name="LaButti K.M."/>
            <person name="Lechner B.E."/>
            <person name="Liimatainen K."/>
            <person name="Lipzen A."/>
            <person name="Lukacs Z."/>
            <person name="Mihaltcheva S."/>
            <person name="Morgado L.N."/>
            <person name="Niskanen T."/>
            <person name="Noordeloos M.E."/>
            <person name="Ohm R.A."/>
            <person name="Ortiz-Santana B."/>
            <person name="Ovrebo C."/>
            <person name="Racz N."/>
            <person name="Riley R."/>
            <person name="Savchenko A."/>
            <person name="Shiryaev A."/>
            <person name="Soop K."/>
            <person name="Spirin V."/>
            <person name="Szebenyi C."/>
            <person name="Tomsovsky M."/>
            <person name="Tulloss R.E."/>
            <person name="Uehling J."/>
            <person name="Grigoriev I.V."/>
            <person name="Vagvolgyi C."/>
            <person name="Papp T."/>
            <person name="Martin F.M."/>
            <person name="Miettinen O."/>
            <person name="Hibbett D.S."/>
            <person name="Nagy L.G."/>
        </authorList>
    </citation>
    <scope>NUCLEOTIDE SEQUENCE [LARGE SCALE GENOMIC DNA]</scope>
    <source>
        <strain evidence="2 3">CBS 166.37</strain>
    </source>
</reference>
<dbReference type="AlphaFoldDB" id="A0A5C3M551"/>
<keyword evidence="3" id="KW-1185">Reference proteome</keyword>
<evidence type="ECO:0000313" key="2">
    <source>
        <dbReference type="EMBL" id="TFK36261.1"/>
    </source>
</evidence>
<protein>
    <submittedName>
        <fullName evidence="2">Uncharacterized protein</fullName>
    </submittedName>
</protein>
<dbReference type="Proteomes" id="UP000308652">
    <property type="component" value="Unassembled WGS sequence"/>
</dbReference>
<keyword evidence="1" id="KW-0812">Transmembrane</keyword>
<proteinExistence type="predicted"/>
<evidence type="ECO:0000313" key="3">
    <source>
        <dbReference type="Proteomes" id="UP000308652"/>
    </source>
</evidence>